<evidence type="ECO:0000256" key="5">
    <source>
        <dbReference type="ARBA" id="ARBA00022989"/>
    </source>
</evidence>
<feature type="transmembrane region" description="Helical" evidence="8">
    <location>
        <begin position="405"/>
        <end position="424"/>
    </location>
</feature>
<dbReference type="InterPro" id="IPR036259">
    <property type="entry name" value="MFS_trans_sf"/>
</dbReference>
<accession>A0A4R9BCG2</accession>
<name>A0A4R9BCG2_9MICO</name>
<organism evidence="10 11">
    <name type="scientific">Cryobacterium fucosi</name>
    <dbReference type="NCBI Taxonomy" id="1259157"/>
    <lineage>
        <taxon>Bacteria</taxon>
        <taxon>Bacillati</taxon>
        <taxon>Actinomycetota</taxon>
        <taxon>Actinomycetes</taxon>
        <taxon>Micrococcales</taxon>
        <taxon>Microbacteriaceae</taxon>
        <taxon>Cryobacterium</taxon>
    </lineage>
</organism>
<dbReference type="InterPro" id="IPR011701">
    <property type="entry name" value="MFS"/>
</dbReference>
<dbReference type="OrthoDB" id="8953821at2"/>
<dbReference type="InterPro" id="IPR005829">
    <property type="entry name" value="Sugar_transporter_CS"/>
</dbReference>
<feature type="transmembrane region" description="Helical" evidence="8">
    <location>
        <begin position="375"/>
        <end position="393"/>
    </location>
</feature>
<comment type="caution">
    <text evidence="10">The sequence shown here is derived from an EMBL/GenBank/DDBJ whole genome shotgun (WGS) entry which is preliminary data.</text>
</comment>
<evidence type="ECO:0000256" key="8">
    <source>
        <dbReference type="SAM" id="Phobius"/>
    </source>
</evidence>
<evidence type="ECO:0000256" key="2">
    <source>
        <dbReference type="ARBA" id="ARBA00022448"/>
    </source>
</evidence>
<comment type="subcellular location">
    <subcellularLocation>
        <location evidence="1">Cell membrane</location>
        <topology evidence="1">Multi-pass membrane protein</topology>
    </subcellularLocation>
</comment>
<dbReference type="CDD" id="cd17316">
    <property type="entry name" value="MFS_SV2_like"/>
    <property type="match status" value="1"/>
</dbReference>
<feature type="transmembrane region" description="Helical" evidence="8">
    <location>
        <begin position="65"/>
        <end position="86"/>
    </location>
</feature>
<feature type="transmembrane region" description="Helical" evidence="8">
    <location>
        <begin position="283"/>
        <end position="301"/>
    </location>
</feature>
<dbReference type="GO" id="GO:0005886">
    <property type="term" value="C:plasma membrane"/>
    <property type="evidence" value="ECO:0007669"/>
    <property type="project" value="UniProtKB-SubCell"/>
</dbReference>
<dbReference type="InterPro" id="IPR020846">
    <property type="entry name" value="MFS_dom"/>
</dbReference>
<dbReference type="PROSITE" id="PS00217">
    <property type="entry name" value="SUGAR_TRANSPORT_2"/>
    <property type="match status" value="1"/>
</dbReference>
<feature type="domain" description="Major facilitator superfamily (MFS) profile" evidence="9">
    <location>
        <begin position="26"/>
        <end position="429"/>
    </location>
</feature>
<proteinExistence type="predicted"/>
<evidence type="ECO:0000256" key="3">
    <source>
        <dbReference type="ARBA" id="ARBA00022475"/>
    </source>
</evidence>
<evidence type="ECO:0000256" key="6">
    <source>
        <dbReference type="ARBA" id="ARBA00023136"/>
    </source>
</evidence>
<feature type="transmembrane region" description="Helical" evidence="8">
    <location>
        <begin position="125"/>
        <end position="150"/>
    </location>
</feature>
<dbReference type="Gene3D" id="1.20.1250.20">
    <property type="entry name" value="MFS general substrate transporter like domains"/>
    <property type="match status" value="1"/>
</dbReference>
<evidence type="ECO:0000256" key="1">
    <source>
        <dbReference type="ARBA" id="ARBA00004651"/>
    </source>
</evidence>
<keyword evidence="3" id="KW-1003">Cell membrane</keyword>
<dbReference type="Pfam" id="PF07690">
    <property type="entry name" value="MFS_1"/>
    <property type="match status" value="1"/>
</dbReference>
<dbReference type="SUPFAM" id="SSF103473">
    <property type="entry name" value="MFS general substrate transporter"/>
    <property type="match status" value="1"/>
</dbReference>
<keyword evidence="11" id="KW-1185">Reference proteome</keyword>
<dbReference type="PROSITE" id="PS50850">
    <property type="entry name" value="MFS"/>
    <property type="match status" value="1"/>
</dbReference>
<sequence length="445" mass="46630">MRVHIGPRAVSDSPTGRTMPAGARSAVRGGVLGNFVDQFDIFLPIIALAPAAASLYGTEDMATNAGLIFVATLIGRPLGAAIFGPIADRIGRTTTTRITIGGVGLTTALIAAVPGQNLFGSGTLLTILALRFLGGIFIGGGYTAAVPLAMEWTLPRRRGLVSGLIMWMSPWANASIAALVFALLGILGPDRYSDWGWRIPFVVGALMALGMVEYYRRNVSDSPIWTRAAKASTPLRDVLFGPYRRQLWQVFVLMSGMWLFTNMAIAVLAGQLKAGGQLSDQDVSFAMLCATVVSALAMAGSGHLSTLTGRRSFFVGFGIVSAVLAPTVYLAVFREAGGPALVLLVAALQVVTVSVYGPVAAYLTERFPTAVRSSGYGVAYSLSIVLPALYPFYLPPLQRVLGEHLAVAALLALAGFLVATGAFMGPETRSRTGIDAVGTAGAELS</sequence>
<evidence type="ECO:0000259" key="9">
    <source>
        <dbReference type="PROSITE" id="PS50850"/>
    </source>
</evidence>
<keyword evidence="5 8" id="KW-1133">Transmembrane helix</keyword>
<evidence type="ECO:0000256" key="7">
    <source>
        <dbReference type="SAM" id="MobiDB-lite"/>
    </source>
</evidence>
<dbReference type="PANTHER" id="PTHR43045">
    <property type="entry name" value="SHIKIMATE TRANSPORTER"/>
    <property type="match status" value="1"/>
</dbReference>
<keyword evidence="4 8" id="KW-0812">Transmembrane</keyword>
<dbReference type="EMBL" id="SOHH01000039">
    <property type="protein sequence ID" value="TFD81016.1"/>
    <property type="molecule type" value="Genomic_DNA"/>
</dbReference>
<feature type="transmembrane region" description="Helical" evidence="8">
    <location>
        <begin position="195"/>
        <end position="215"/>
    </location>
</feature>
<evidence type="ECO:0000313" key="10">
    <source>
        <dbReference type="EMBL" id="TFD81016.1"/>
    </source>
</evidence>
<reference evidence="10 11" key="1">
    <citation type="submission" date="2019-03" db="EMBL/GenBank/DDBJ databases">
        <title>Genomics of glacier-inhabiting Cryobacterium strains.</title>
        <authorList>
            <person name="Liu Q."/>
            <person name="Xin Y.-H."/>
        </authorList>
    </citation>
    <scope>NUCLEOTIDE SEQUENCE [LARGE SCALE GENOMIC DNA]</scope>
    <source>
        <strain evidence="10 11">Hh4</strain>
    </source>
</reference>
<feature type="transmembrane region" description="Helical" evidence="8">
    <location>
        <begin position="250"/>
        <end position="271"/>
    </location>
</feature>
<dbReference type="Proteomes" id="UP000298313">
    <property type="component" value="Unassembled WGS sequence"/>
</dbReference>
<keyword evidence="6 8" id="KW-0472">Membrane</keyword>
<evidence type="ECO:0000256" key="4">
    <source>
        <dbReference type="ARBA" id="ARBA00022692"/>
    </source>
</evidence>
<keyword evidence="2" id="KW-0813">Transport</keyword>
<dbReference type="AlphaFoldDB" id="A0A4R9BCG2"/>
<feature type="transmembrane region" description="Helical" evidence="8">
    <location>
        <begin position="339"/>
        <end position="363"/>
    </location>
</feature>
<feature type="transmembrane region" description="Helical" evidence="8">
    <location>
        <begin position="313"/>
        <end position="333"/>
    </location>
</feature>
<feature type="transmembrane region" description="Helical" evidence="8">
    <location>
        <begin position="98"/>
        <end position="119"/>
    </location>
</feature>
<gene>
    <name evidence="10" type="ORF">E3T48_04635</name>
</gene>
<protein>
    <submittedName>
        <fullName evidence="10">MFS transporter</fullName>
    </submittedName>
</protein>
<feature type="region of interest" description="Disordered" evidence="7">
    <location>
        <begin position="1"/>
        <end position="22"/>
    </location>
</feature>
<evidence type="ECO:0000313" key="11">
    <source>
        <dbReference type="Proteomes" id="UP000298313"/>
    </source>
</evidence>
<dbReference type="GO" id="GO:0022857">
    <property type="term" value="F:transmembrane transporter activity"/>
    <property type="evidence" value="ECO:0007669"/>
    <property type="project" value="InterPro"/>
</dbReference>
<dbReference type="PANTHER" id="PTHR43045:SF4">
    <property type="entry name" value="TRANSPORTER YDFJ-RELATED"/>
    <property type="match status" value="1"/>
</dbReference>